<dbReference type="GO" id="GO:0003677">
    <property type="term" value="F:DNA binding"/>
    <property type="evidence" value="ECO:0007669"/>
    <property type="project" value="UniProtKB-KW"/>
</dbReference>
<dbReference type="Gene3D" id="3.40.1800.20">
    <property type="match status" value="1"/>
</dbReference>
<dbReference type="Gene3D" id="3.30.160.60">
    <property type="entry name" value="Classic Zinc Finger"/>
    <property type="match status" value="8"/>
</dbReference>
<evidence type="ECO:0000256" key="10">
    <source>
        <dbReference type="ARBA" id="ARBA00023015"/>
    </source>
</evidence>
<dbReference type="FunFam" id="3.30.160.60:FF:000145">
    <property type="entry name" value="Zinc finger protein 574"/>
    <property type="match status" value="1"/>
</dbReference>
<dbReference type="FunFam" id="3.30.160.60:FF:000100">
    <property type="entry name" value="Zinc finger 45-like"/>
    <property type="match status" value="1"/>
</dbReference>
<feature type="binding site" evidence="16">
    <location>
        <position position="57"/>
    </location>
    <ligand>
        <name>Zn(2+)</name>
        <dbReference type="ChEBI" id="CHEBI:29105"/>
    </ligand>
</feature>
<keyword evidence="7 15" id="KW-0863">Zinc-finger</keyword>
<dbReference type="InterPro" id="IPR013087">
    <property type="entry name" value="Znf_C2H2_type"/>
</dbReference>
<name>A0ABD2W2X4_9HYME</name>
<feature type="binding site" evidence="16">
    <location>
        <position position="60"/>
    </location>
    <ligand>
        <name>Zn(2+)</name>
        <dbReference type="ChEBI" id="CHEBI:29105"/>
    </ligand>
</feature>
<feature type="binding site" evidence="16">
    <location>
        <position position="11"/>
    </location>
    <ligand>
        <name>Zn(2+)</name>
        <dbReference type="ChEBI" id="CHEBI:29105"/>
    </ligand>
</feature>
<dbReference type="SUPFAM" id="SSF57667">
    <property type="entry name" value="beta-beta-alpha zinc fingers"/>
    <property type="match status" value="5"/>
</dbReference>
<comment type="function">
    <text evidence="1">May be involved in transcriptional regulation.</text>
</comment>
<evidence type="ECO:0000256" key="9">
    <source>
        <dbReference type="ARBA" id="ARBA00022843"/>
    </source>
</evidence>
<keyword evidence="6" id="KW-0677">Repeat</keyword>
<keyword evidence="21" id="KW-1185">Reference proteome</keyword>
<dbReference type="FunFam" id="3.30.160.60:FF:000446">
    <property type="entry name" value="Zinc finger protein"/>
    <property type="match status" value="1"/>
</dbReference>
<keyword evidence="11" id="KW-0238">DNA-binding</keyword>
<keyword evidence="9" id="KW-0832">Ubl conjugation</keyword>
<dbReference type="PROSITE" id="PS50157">
    <property type="entry name" value="ZINC_FINGER_C2H2_2"/>
    <property type="match status" value="9"/>
</dbReference>
<feature type="domain" description="C2H2-type" evidence="18">
    <location>
        <begin position="393"/>
        <end position="420"/>
    </location>
</feature>
<feature type="domain" description="ZAD" evidence="19">
    <location>
        <begin position="9"/>
        <end position="84"/>
    </location>
</feature>
<keyword evidence="4" id="KW-1017">Isopeptide bond</keyword>
<evidence type="ECO:0000313" key="21">
    <source>
        <dbReference type="Proteomes" id="UP001627154"/>
    </source>
</evidence>
<comment type="caution">
    <text evidence="20">The sequence shown here is derived from an EMBL/GenBank/DDBJ whole genome shotgun (WGS) entry which is preliminary data.</text>
</comment>
<comment type="similarity">
    <text evidence="3">Belongs to the krueppel C2H2-type zinc-finger protein family.</text>
</comment>
<feature type="domain" description="C2H2-type" evidence="18">
    <location>
        <begin position="426"/>
        <end position="453"/>
    </location>
</feature>
<feature type="domain" description="C2H2-type" evidence="18">
    <location>
        <begin position="510"/>
        <end position="537"/>
    </location>
</feature>
<feature type="domain" description="C2H2-type" evidence="18">
    <location>
        <begin position="336"/>
        <end position="363"/>
    </location>
</feature>
<dbReference type="Proteomes" id="UP001627154">
    <property type="component" value="Unassembled WGS sequence"/>
</dbReference>
<evidence type="ECO:0000259" key="18">
    <source>
        <dbReference type="PROSITE" id="PS50157"/>
    </source>
</evidence>
<accession>A0ABD2W2X4</accession>
<feature type="domain" description="C2H2-type" evidence="18">
    <location>
        <begin position="539"/>
        <end position="566"/>
    </location>
</feature>
<evidence type="ECO:0000259" key="19">
    <source>
        <dbReference type="PROSITE" id="PS51915"/>
    </source>
</evidence>
<evidence type="ECO:0000256" key="12">
    <source>
        <dbReference type="ARBA" id="ARBA00023163"/>
    </source>
</evidence>
<evidence type="ECO:0000256" key="14">
    <source>
        <dbReference type="ARBA" id="ARBA00068876"/>
    </source>
</evidence>
<dbReference type="PANTHER" id="PTHR24399:SF23">
    <property type="entry name" value="C2H2-TYPE DOMAIN-CONTAINING PROTEIN"/>
    <property type="match status" value="1"/>
</dbReference>
<evidence type="ECO:0000256" key="1">
    <source>
        <dbReference type="ARBA" id="ARBA00003767"/>
    </source>
</evidence>
<sequence>MEWGMFSNEMCRVCMSVDSNLTPVFNVTGSGEDYSRKISELAAVQIEKSDGLPKKICKMCAHQLDAFTTFRSLIQDSDRKLRDAFNEQIAVESKITQSNDQVQIQLINAATDVTDESNAKNSPMFQDVTSSENRIQTCVLQKFDESCDTFVLQVDDEDVEFSGELHTIPRNIIINEDNFHLLEDLDQSEIIKEENVCYELVPTNVCTEMINQNEVIMKHKNDEETIDINKYENDNSIESNNNGESNDANCAKDNIVGISNDTITKVKEIEIDDMTVHFQCTLCLKNFPSLFDVLCHTIDMHVPTEGPYYCIACEKDCDTLENLKIHAEGHKGQSPYSCFLCNKSYIRKKYLKRHMTCHTDFPQYRCSTCGQRYKLKADLDDHVHSYHKFAPQYKCNLCPKVFNHKGNFKRHFSSHVDPNGEYLQKFPCSMCQRRFSNSRTLSIHMRVHTGERPYQCEKCGKAFSQQGNLINHVKIHTNPRSFTCDICGKSFNQKATLKEHKLLHSGEKPHVCQICGLAFTFSAAMRRHLWIHTDGGKPYKCDKCSSTFVGSYDLKRHMKIHQKKSEKKTKKSRNESPETLNKLINADQETLNTDALLMGDILLSGISDKLLPKEKENDSFLFFDEN</sequence>
<protein>
    <recommendedName>
        <fullName evidence="14">Zinc finger protein 865</fullName>
    </recommendedName>
</protein>
<dbReference type="Pfam" id="PF07776">
    <property type="entry name" value="zf-AD"/>
    <property type="match status" value="1"/>
</dbReference>
<dbReference type="GO" id="GO:0005634">
    <property type="term" value="C:nucleus"/>
    <property type="evidence" value="ECO:0007669"/>
    <property type="project" value="UniProtKB-SubCell"/>
</dbReference>
<feature type="compositionally biased region" description="Basic residues" evidence="17">
    <location>
        <begin position="561"/>
        <end position="571"/>
    </location>
</feature>
<dbReference type="PROSITE" id="PS51915">
    <property type="entry name" value="ZAD"/>
    <property type="match status" value="1"/>
</dbReference>
<reference evidence="20 21" key="1">
    <citation type="journal article" date="2024" name="bioRxiv">
        <title>A reference genome for Trichogramma kaykai: A tiny desert-dwelling parasitoid wasp with competing sex-ratio distorters.</title>
        <authorList>
            <person name="Culotta J."/>
            <person name="Lindsey A.R."/>
        </authorList>
    </citation>
    <scope>NUCLEOTIDE SEQUENCE [LARGE SCALE GENOMIC DNA]</scope>
    <source>
        <strain evidence="20 21">KSX58</strain>
    </source>
</reference>
<proteinExistence type="inferred from homology"/>
<comment type="subcellular location">
    <subcellularLocation>
        <location evidence="2">Nucleus</location>
    </subcellularLocation>
</comment>
<feature type="domain" description="C2H2-type" evidence="18">
    <location>
        <begin position="454"/>
        <end position="481"/>
    </location>
</feature>
<evidence type="ECO:0000256" key="5">
    <source>
        <dbReference type="ARBA" id="ARBA00022723"/>
    </source>
</evidence>
<feature type="region of interest" description="Disordered" evidence="17">
    <location>
        <begin position="561"/>
        <end position="580"/>
    </location>
</feature>
<feature type="domain" description="C2H2-type" evidence="18">
    <location>
        <begin position="482"/>
        <end position="509"/>
    </location>
</feature>
<dbReference type="SMART" id="SM00868">
    <property type="entry name" value="zf-AD"/>
    <property type="match status" value="1"/>
</dbReference>
<evidence type="ECO:0000256" key="13">
    <source>
        <dbReference type="ARBA" id="ARBA00023242"/>
    </source>
</evidence>
<dbReference type="PROSITE" id="PS00028">
    <property type="entry name" value="ZINC_FINGER_C2H2_1"/>
    <property type="match status" value="10"/>
</dbReference>
<dbReference type="SUPFAM" id="SSF57716">
    <property type="entry name" value="Glucocorticoid receptor-like (DNA-binding domain)"/>
    <property type="match status" value="1"/>
</dbReference>
<keyword evidence="5 16" id="KW-0479">Metal-binding</keyword>
<keyword evidence="8 16" id="KW-0862">Zinc</keyword>
<evidence type="ECO:0000256" key="4">
    <source>
        <dbReference type="ARBA" id="ARBA00022499"/>
    </source>
</evidence>
<evidence type="ECO:0000256" key="11">
    <source>
        <dbReference type="ARBA" id="ARBA00023125"/>
    </source>
</evidence>
<gene>
    <name evidence="20" type="ORF">TKK_017400</name>
</gene>
<keyword evidence="13" id="KW-0539">Nucleus</keyword>
<evidence type="ECO:0000256" key="16">
    <source>
        <dbReference type="PROSITE-ProRule" id="PRU01263"/>
    </source>
</evidence>
<keyword evidence="10" id="KW-0805">Transcription regulation</keyword>
<evidence type="ECO:0000256" key="15">
    <source>
        <dbReference type="PROSITE-ProRule" id="PRU00042"/>
    </source>
</evidence>
<feature type="domain" description="C2H2-type" evidence="18">
    <location>
        <begin position="364"/>
        <end position="387"/>
    </location>
</feature>
<evidence type="ECO:0000256" key="3">
    <source>
        <dbReference type="ARBA" id="ARBA00006991"/>
    </source>
</evidence>
<organism evidence="20 21">
    <name type="scientific">Trichogramma kaykai</name>
    <dbReference type="NCBI Taxonomy" id="54128"/>
    <lineage>
        <taxon>Eukaryota</taxon>
        <taxon>Metazoa</taxon>
        <taxon>Ecdysozoa</taxon>
        <taxon>Arthropoda</taxon>
        <taxon>Hexapoda</taxon>
        <taxon>Insecta</taxon>
        <taxon>Pterygota</taxon>
        <taxon>Neoptera</taxon>
        <taxon>Endopterygota</taxon>
        <taxon>Hymenoptera</taxon>
        <taxon>Apocrita</taxon>
        <taxon>Proctotrupomorpha</taxon>
        <taxon>Chalcidoidea</taxon>
        <taxon>Trichogrammatidae</taxon>
        <taxon>Trichogramma</taxon>
    </lineage>
</organism>
<keyword evidence="12" id="KW-0804">Transcription</keyword>
<dbReference type="SMART" id="SM00355">
    <property type="entry name" value="ZnF_C2H2"/>
    <property type="match status" value="10"/>
</dbReference>
<dbReference type="FunFam" id="3.30.160.60:FF:001792">
    <property type="entry name" value="Zinc finger and BTB domain-containing 40"/>
    <property type="match status" value="1"/>
</dbReference>
<dbReference type="FunFam" id="3.30.160.60:FF:000016">
    <property type="entry name" value="zinc finger protein 37 homolog"/>
    <property type="match status" value="1"/>
</dbReference>
<dbReference type="GO" id="GO:0008270">
    <property type="term" value="F:zinc ion binding"/>
    <property type="evidence" value="ECO:0007669"/>
    <property type="project" value="UniProtKB-UniRule"/>
</dbReference>
<evidence type="ECO:0000256" key="6">
    <source>
        <dbReference type="ARBA" id="ARBA00022737"/>
    </source>
</evidence>
<dbReference type="PANTHER" id="PTHR24399">
    <property type="entry name" value="ZINC FINGER AND BTB DOMAIN-CONTAINING"/>
    <property type="match status" value="1"/>
</dbReference>
<dbReference type="Pfam" id="PF00096">
    <property type="entry name" value="zf-C2H2"/>
    <property type="match status" value="5"/>
</dbReference>
<evidence type="ECO:0000256" key="2">
    <source>
        <dbReference type="ARBA" id="ARBA00004123"/>
    </source>
</evidence>
<dbReference type="AlphaFoldDB" id="A0ABD2W2X4"/>
<feature type="binding site" evidence="16">
    <location>
        <position position="14"/>
    </location>
    <ligand>
        <name>Zn(2+)</name>
        <dbReference type="ChEBI" id="CHEBI:29105"/>
    </ligand>
</feature>
<dbReference type="EMBL" id="JBJJXI010000137">
    <property type="protein sequence ID" value="KAL3387487.1"/>
    <property type="molecule type" value="Genomic_DNA"/>
</dbReference>
<evidence type="ECO:0000256" key="17">
    <source>
        <dbReference type="SAM" id="MobiDB-lite"/>
    </source>
</evidence>
<evidence type="ECO:0000256" key="8">
    <source>
        <dbReference type="ARBA" id="ARBA00022833"/>
    </source>
</evidence>
<feature type="domain" description="C2H2-type" evidence="18">
    <location>
        <begin position="308"/>
        <end position="335"/>
    </location>
</feature>
<dbReference type="InterPro" id="IPR036236">
    <property type="entry name" value="Znf_C2H2_sf"/>
</dbReference>
<dbReference type="InterPro" id="IPR012934">
    <property type="entry name" value="Znf_AD"/>
</dbReference>
<evidence type="ECO:0000313" key="20">
    <source>
        <dbReference type="EMBL" id="KAL3387487.1"/>
    </source>
</evidence>
<evidence type="ECO:0000256" key="7">
    <source>
        <dbReference type="ARBA" id="ARBA00022771"/>
    </source>
</evidence>